<proteinExistence type="predicted"/>
<protein>
    <submittedName>
        <fullName evidence="1">Uncharacterized protein</fullName>
    </submittedName>
</protein>
<dbReference type="Proteomes" id="UP000317835">
    <property type="component" value="Chromosome"/>
</dbReference>
<dbReference type="EMBL" id="CP036426">
    <property type="protein sequence ID" value="QDV37604.1"/>
    <property type="molecule type" value="Genomic_DNA"/>
</dbReference>
<evidence type="ECO:0000313" key="2">
    <source>
        <dbReference type="Proteomes" id="UP000317835"/>
    </source>
</evidence>
<gene>
    <name evidence="1" type="ORF">ElP_55440</name>
</gene>
<dbReference type="OrthoDB" id="286889at2"/>
<accession>A0A518H9S5</accession>
<sequence>MTTTKMTDTALWQRNLASLIRSGLFVRAEVAEYRGLYAVVGLYSDGSHSAPLAKYADRRRADDALALVHRMADPGIPAEVN</sequence>
<evidence type="ECO:0000313" key="1">
    <source>
        <dbReference type="EMBL" id="QDV37604.1"/>
    </source>
</evidence>
<organism evidence="1 2">
    <name type="scientific">Tautonia plasticadhaerens</name>
    <dbReference type="NCBI Taxonomy" id="2527974"/>
    <lineage>
        <taxon>Bacteria</taxon>
        <taxon>Pseudomonadati</taxon>
        <taxon>Planctomycetota</taxon>
        <taxon>Planctomycetia</taxon>
        <taxon>Isosphaerales</taxon>
        <taxon>Isosphaeraceae</taxon>
        <taxon>Tautonia</taxon>
    </lineage>
</organism>
<keyword evidence="2" id="KW-1185">Reference proteome</keyword>
<dbReference type="AlphaFoldDB" id="A0A518H9S5"/>
<name>A0A518H9S5_9BACT</name>
<dbReference type="KEGG" id="tpla:ElP_55440"/>
<reference evidence="1 2" key="1">
    <citation type="submission" date="2019-02" db="EMBL/GenBank/DDBJ databases">
        <title>Deep-cultivation of Planctomycetes and their phenomic and genomic characterization uncovers novel biology.</title>
        <authorList>
            <person name="Wiegand S."/>
            <person name="Jogler M."/>
            <person name="Boedeker C."/>
            <person name="Pinto D."/>
            <person name="Vollmers J."/>
            <person name="Rivas-Marin E."/>
            <person name="Kohn T."/>
            <person name="Peeters S.H."/>
            <person name="Heuer A."/>
            <person name="Rast P."/>
            <person name="Oberbeckmann S."/>
            <person name="Bunk B."/>
            <person name="Jeske O."/>
            <person name="Meyerdierks A."/>
            <person name="Storesund J.E."/>
            <person name="Kallscheuer N."/>
            <person name="Luecker S."/>
            <person name="Lage O.M."/>
            <person name="Pohl T."/>
            <person name="Merkel B.J."/>
            <person name="Hornburger P."/>
            <person name="Mueller R.-W."/>
            <person name="Bruemmer F."/>
            <person name="Labrenz M."/>
            <person name="Spormann A.M."/>
            <person name="Op den Camp H."/>
            <person name="Overmann J."/>
            <person name="Amann R."/>
            <person name="Jetten M.S.M."/>
            <person name="Mascher T."/>
            <person name="Medema M.H."/>
            <person name="Devos D.P."/>
            <person name="Kaster A.-K."/>
            <person name="Ovreas L."/>
            <person name="Rohde M."/>
            <person name="Galperin M.Y."/>
            <person name="Jogler C."/>
        </authorList>
    </citation>
    <scope>NUCLEOTIDE SEQUENCE [LARGE SCALE GENOMIC DNA]</scope>
    <source>
        <strain evidence="1 2">ElP</strain>
    </source>
</reference>
<dbReference type="RefSeq" id="WP_145275577.1">
    <property type="nucleotide sequence ID" value="NZ_CP036426.1"/>
</dbReference>